<keyword evidence="2" id="KW-0067">ATP-binding</keyword>
<dbReference type="EMBL" id="JBHPKH010000102">
    <property type="protein sequence ID" value="MFC1573244.1"/>
    <property type="molecule type" value="Genomic_DNA"/>
</dbReference>
<keyword evidence="2" id="KW-0547">Nucleotide-binding</keyword>
<protein>
    <submittedName>
        <fullName evidence="2">ATP-binding protein</fullName>
    </submittedName>
</protein>
<evidence type="ECO:0000259" key="1">
    <source>
        <dbReference type="Pfam" id="PF13476"/>
    </source>
</evidence>
<comment type="caution">
    <text evidence="2">The sequence shown here is derived from an EMBL/GenBank/DDBJ whole genome shotgun (WGS) entry which is preliminary data.</text>
</comment>
<organism evidence="2 3">
    <name type="scientific">Eiseniibacteriota bacterium</name>
    <dbReference type="NCBI Taxonomy" id="2212470"/>
    <lineage>
        <taxon>Bacteria</taxon>
        <taxon>Candidatus Eiseniibacteriota</taxon>
    </lineage>
</organism>
<dbReference type="InterPro" id="IPR038729">
    <property type="entry name" value="Rad50/SbcC_AAA"/>
</dbReference>
<keyword evidence="3" id="KW-1185">Reference proteome</keyword>
<feature type="domain" description="Rad50/SbcC-type AAA" evidence="1">
    <location>
        <begin position="6"/>
        <end position="85"/>
    </location>
</feature>
<gene>
    <name evidence="2" type="ORF">ACFL6M_06560</name>
</gene>
<dbReference type="Proteomes" id="UP001593833">
    <property type="component" value="Unassembled WGS sequence"/>
</dbReference>
<evidence type="ECO:0000313" key="2">
    <source>
        <dbReference type="EMBL" id="MFC1573244.1"/>
    </source>
</evidence>
<proteinExistence type="predicted"/>
<dbReference type="Gene3D" id="3.40.50.300">
    <property type="entry name" value="P-loop containing nucleotide triphosphate hydrolases"/>
    <property type="match status" value="1"/>
</dbReference>
<name>A0ABV6YM35_UNCEI</name>
<dbReference type="GO" id="GO:0005524">
    <property type="term" value="F:ATP binding"/>
    <property type="evidence" value="ECO:0007669"/>
    <property type="project" value="UniProtKB-KW"/>
</dbReference>
<dbReference type="SUPFAM" id="SSF52540">
    <property type="entry name" value="P-loop containing nucleoside triphosphate hydrolases"/>
    <property type="match status" value="1"/>
</dbReference>
<accession>A0ABV6YM35</accession>
<dbReference type="Pfam" id="PF13476">
    <property type="entry name" value="AAA_23"/>
    <property type="match status" value="1"/>
</dbReference>
<evidence type="ECO:0000313" key="3">
    <source>
        <dbReference type="Proteomes" id="UP001593833"/>
    </source>
</evidence>
<sequence length="109" mass="11744">MIRVRKLHIESFRRTRDLDLNIADKSFGICGSNGTGKSGVVDAIEFCLTGDVTRLSGQGTAGLSVKSHAPHIDKRSHPENARIKILCDVPALGKTVEIGPLINPRPMAV</sequence>
<dbReference type="InterPro" id="IPR027417">
    <property type="entry name" value="P-loop_NTPase"/>
</dbReference>
<reference evidence="2 3" key="1">
    <citation type="submission" date="2024-09" db="EMBL/GenBank/DDBJ databases">
        <authorList>
            <person name="D'Angelo T."/>
        </authorList>
    </citation>
    <scope>NUCLEOTIDE SEQUENCE [LARGE SCALE GENOMIC DNA]</scope>
    <source>
        <strain evidence="2">SAG AM-320-E07</strain>
    </source>
</reference>